<dbReference type="EMBL" id="VJMJ01000117">
    <property type="protein sequence ID" value="KAF0734147.1"/>
    <property type="molecule type" value="Genomic_DNA"/>
</dbReference>
<sequence length="219" mass="23763">MDRTTALLGERSNGFQWRDLGLKIDIRLGLVVVGMDHPDVDCELLYPFHARLQRFQGSHELCARTLDVLVMHSGSCHSIAFTRPCCSQMSTLVGAFTTDKTRPSHTLASPRECLSLHSWPHNDCVLIVSYSRHSVLSSSRAAMFVKKSLGIGCAAQSMATAVLSTAGFNVFATARVQLTVSAVSNGRQSHAVAHGNPPIASESPFSFSESSPKNKADYL</sequence>
<evidence type="ECO:0000313" key="3">
    <source>
        <dbReference type="Proteomes" id="UP000481153"/>
    </source>
</evidence>
<dbReference type="AlphaFoldDB" id="A0A6G0X2Q3"/>
<accession>A0A6G0X2Q3</accession>
<proteinExistence type="predicted"/>
<protein>
    <submittedName>
        <fullName evidence="2">Uncharacterized protein</fullName>
    </submittedName>
</protein>
<gene>
    <name evidence="2" type="ORF">Ae201684_009015</name>
</gene>
<keyword evidence="3" id="KW-1185">Reference proteome</keyword>
<reference evidence="2 3" key="1">
    <citation type="submission" date="2019-07" db="EMBL/GenBank/DDBJ databases">
        <title>Genomics analysis of Aphanomyces spp. identifies a new class of oomycete effector associated with host adaptation.</title>
        <authorList>
            <person name="Gaulin E."/>
        </authorList>
    </citation>
    <scope>NUCLEOTIDE SEQUENCE [LARGE SCALE GENOMIC DNA]</scope>
    <source>
        <strain evidence="2 3">ATCC 201684</strain>
    </source>
</reference>
<evidence type="ECO:0000313" key="2">
    <source>
        <dbReference type="EMBL" id="KAF0734147.1"/>
    </source>
</evidence>
<evidence type="ECO:0000256" key="1">
    <source>
        <dbReference type="SAM" id="MobiDB-lite"/>
    </source>
</evidence>
<feature type="region of interest" description="Disordered" evidence="1">
    <location>
        <begin position="189"/>
        <end position="219"/>
    </location>
</feature>
<feature type="compositionally biased region" description="Low complexity" evidence="1">
    <location>
        <begin position="201"/>
        <end position="211"/>
    </location>
</feature>
<organism evidence="2 3">
    <name type="scientific">Aphanomyces euteiches</name>
    <dbReference type="NCBI Taxonomy" id="100861"/>
    <lineage>
        <taxon>Eukaryota</taxon>
        <taxon>Sar</taxon>
        <taxon>Stramenopiles</taxon>
        <taxon>Oomycota</taxon>
        <taxon>Saprolegniomycetes</taxon>
        <taxon>Saprolegniales</taxon>
        <taxon>Verrucalvaceae</taxon>
        <taxon>Aphanomyces</taxon>
    </lineage>
</organism>
<name>A0A6G0X2Q3_9STRA</name>
<dbReference type="Proteomes" id="UP000481153">
    <property type="component" value="Unassembled WGS sequence"/>
</dbReference>
<comment type="caution">
    <text evidence="2">The sequence shown here is derived from an EMBL/GenBank/DDBJ whole genome shotgun (WGS) entry which is preliminary data.</text>
</comment>